<keyword evidence="1" id="KW-0472">Membrane</keyword>
<gene>
    <name evidence="4" type="ORF">J0P97_09105</name>
</gene>
<dbReference type="PANTHER" id="PTHR23028">
    <property type="entry name" value="ACETYLTRANSFERASE"/>
    <property type="match status" value="1"/>
</dbReference>
<feature type="transmembrane region" description="Helical" evidence="1">
    <location>
        <begin position="237"/>
        <end position="253"/>
    </location>
</feature>
<protein>
    <submittedName>
        <fullName evidence="4">Acyltransferase</fullName>
    </submittedName>
</protein>
<sequence>MDSAGPGDRATYRADIDGLRALAILLVVVYHVWFGRVSGGVDVFLMISAFFLTASFARRLDAGRRLGVGRYWMRKFRRLLPAAAVTMLGILAASLLVYPSSTWPAIWRQTWASLLYLQNWELAFTNVDYYAREESIPSPLQHFWSLSVQGQVFIIWPLVFLVVAVIARRARLRASSLLVAAFGAIFLASLVFSIVETSSRQSFAYFDTRTRLWEFAAGSLLALLLPRFAASPPVRAVLGWMGLAGIVTCGIALDVQGGFPGYLALWPVLSTAAVILSGSGPSRWGPAALLSSRPLRLLARDAYALYLVHWPVLITWLVVTDRTSVGWLAGGAIIAISLVLARVLAAGVEEPMRRLRRLDGSAWRGAVAVVACVAVVAAPLTLWQWTERARVAALAQDFAGSYPGAMSLLPGADDVPDDVPLWPDATSLDDEWVALDGPCRDLYAPTDPLVAETCAETRSDGWVRDLVVIVGDSHAQQWAGAVLPIAEDQGWDVVALFKGGCSFALEEPPVDGVDDCPQWRDGALAFIEELRPSMVFGMATKSLPESADERALGGLEATVDRLRESGTSVVLFRDNPRFEQNIFFCVESAGPAAPECRRPREAVVAAENPASLVRGADVVDLVDHLCPDSWCLPVIGNVIVYLDHNHLTHSYARTLGPVLAARLTAIGKLG</sequence>
<evidence type="ECO:0000313" key="4">
    <source>
        <dbReference type="EMBL" id="MBT8798228.1"/>
    </source>
</evidence>
<keyword evidence="4" id="KW-0808">Transferase</keyword>
<name>A0ABS5XYH7_9MICO</name>
<feature type="transmembrane region" description="Helical" evidence="1">
    <location>
        <begin position="366"/>
        <end position="385"/>
    </location>
</feature>
<keyword evidence="1" id="KW-0812">Transmembrane</keyword>
<organism evidence="4 5">
    <name type="scientific">Microbacterium flavum</name>
    <dbReference type="NCBI Taxonomy" id="415216"/>
    <lineage>
        <taxon>Bacteria</taxon>
        <taxon>Bacillati</taxon>
        <taxon>Actinomycetota</taxon>
        <taxon>Actinomycetes</taxon>
        <taxon>Micrococcales</taxon>
        <taxon>Microbacteriaceae</taxon>
        <taxon>Microbacterium</taxon>
    </lineage>
</organism>
<keyword evidence="4" id="KW-0012">Acyltransferase</keyword>
<feature type="transmembrane region" description="Helical" evidence="1">
    <location>
        <begin position="79"/>
        <end position="98"/>
    </location>
</feature>
<feature type="transmembrane region" description="Helical" evidence="1">
    <location>
        <begin position="325"/>
        <end position="345"/>
    </location>
</feature>
<evidence type="ECO:0000313" key="5">
    <source>
        <dbReference type="Proteomes" id="UP000740605"/>
    </source>
</evidence>
<comment type="caution">
    <text evidence="4">The sequence shown here is derived from an EMBL/GenBank/DDBJ whole genome shotgun (WGS) entry which is preliminary data.</text>
</comment>
<evidence type="ECO:0000256" key="1">
    <source>
        <dbReference type="SAM" id="Phobius"/>
    </source>
</evidence>
<feature type="transmembrane region" description="Helical" evidence="1">
    <location>
        <begin position="40"/>
        <end position="58"/>
    </location>
</feature>
<dbReference type="GO" id="GO:0016746">
    <property type="term" value="F:acyltransferase activity"/>
    <property type="evidence" value="ECO:0007669"/>
    <property type="project" value="UniProtKB-KW"/>
</dbReference>
<keyword evidence="5" id="KW-1185">Reference proteome</keyword>
<evidence type="ECO:0000259" key="2">
    <source>
        <dbReference type="Pfam" id="PF01757"/>
    </source>
</evidence>
<dbReference type="Pfam" id="PF01757">
    <property type="entry name" value="Acyl_transf_3"/>
    <property type="match status" value="1"/>
</dbReference>
<feature type="transmembrane region" description="Helical" evidence="1">
    <location>
        <begin position="174"/>
        <end position="192"/>
    </location>
</feature>
<dbReference type="InterPro" id="IPR043968">
    <property type="entry name" value="SGNH"/>
</dbReference>
<dbReference type="InterPro" id="IPR050879">
    <property type="entry name" value="Acyltransferase_3"/>
</dbReference>
<feature type="transmembrane region" description="Helical" evidence="1">
    <location>
        <begin position="302"/>
        <end position="319"/>
    </location>
</feature>
<accession>A0ABS5XYH7</accession>
<reference evidence="4 5" key="1">
    <citation type="submission" date="2021-03" db="EMBL/GenBank/DDBJ databases">
        <title>Microbacterium pauli sp. nov., isolated from microfiltered milk.</title>
        <authorList>
            <person name="Bellassi P."/>
            <person name="Fontana A."/>
            <person name="Callegari M.L."/>
            <person name="Lorenzo M."/>
            <person name="Cappa F."/>
        </authorList>
    </citation>
    <scope>NUCLEOTIDE SEQUENCE [LARGE SCALE GENOMIC DNA]</scope>
    <source>
        <strain evidence="4 5">DSM 18909</strain>
    </source>
</reference>
<feature type="domain" description="Acyltransferase 3" evidence="2">
    <location>
        <begin position="14"/>
        <end position="341"/>
    </location>
</feature>
<dbReference type="Proteomes" id="UP000740605">
    <property type="component" value="Unassembled WGS sequence"/>
</dbReference>
<keyword evidence="1" id="KW-1133">Transmembrane helix</keyword>
<dbReference type="PANTHER" id="PTHR23028:SF53">
    <property type="entry name" value="ACYL_TRANSF_3 DOMAIN-CONTAINING PROTEIN"/>
    <property type="match status" value="1"/>
</dbReference>
<dbReference type="EMBL" id="JAFLHG010000007">
    <property type="protein sequence ID" value="MBT8798228.1"/>
    <property type="molecule type" value="Genomic_DNA"/>
</dbReference>
<dbReference type="RefSeq" id="WP_215487468.1">
    <property type="nucleotide sequence ID" value="NZ_BAAAPJ010000002.1"/>
</dbReference>
<feature type="transmembrane region" description="Helical" evidence="1">
    <location>
        <begin position="148"/>
        <end position="167"/>
    </location>
</feature>
<feature type="transmembrane region" description="Helical" evidence="1">
    <location>
        <begin position="212"/>
        <end position="230"/>
    </location>
</feature>
<feature type="domain" description="SGNH" evidence="3">
    <location>
        <begin position="452"/>
        <end position="660"/>
    </location>
</feature>
<dbReference type="Pfam" id="PF19040">
    <property type="entry name" value="SGNH"/>
    <property type="match status" value="1"/>
</dbReference>
<evidence type="ECO:0000259" key="3">
    <source>
        <dbReference type="Pfam" id="PF19040"/>
    </source>
</evidence>
<proteinExistence type="predicted"/>
<dbReference type="InterPro" id="IPR002656">
    <property type="entry name" value="Acyl_transf_3_dom"/>
</dbReference>